<name>A0A3Q9BN79_9BURK</name>
<dbReference type="InterPro" id="IPR036390">
    <property type="entry name" value="WH_DNA-bd_sf"/>
</dbReference>
<feature type="compositionally biased region" description="Pro residues" evidence="1">
    <location>
        <begin position="1"/>
        <end position="15"/>
    </location>
</feature>
<evidence type="ECO:0000313" key="3">
    <source>
        <dbReference type="EMBL" id="AZP10824.1"/>
    </source>
</evidence>
<keyword evidence="4" id="KW-1185">Reference proteome</keyword>
<dbReference type="Pfam" id="PF12802">
    <property type="entry name" value="MarR_2"/>
    <property type="match status" value="1"/>
</dbReference>
<dbReference type="GO" id="GO:0006950">
    <property type="term" value="P:response to stress"/>
    <property type="evidence" value="ECO:0007669"/>
    <property type="project" value="TreeGrafter"/>
</dbReference>
<dbReference type="OrthoDB" id="8751266at2"/>
<evidence type="ECO:0000313" key="4">
    <source>
        <dbReference type="Proteomes" id="UP000275663"/>
    </source>
</evidence>
<dbReference type="InterPro" id="IPR036388">
    <property type="entry name" value="WH-like_DNA-bd_sf"/>
</dbReference>
<protein>
    <submittedName>
        <fullName evidence="3">MarR family transcriptional regulator</fullName>
    </submittedName>
</protein>
<proteinExistence type="predicted"/>
<dbReference type="PROSITE" id="PS50995">
    <property type="entry name" value="HTH_MARR_2"/>
    <property type="match status" value="1"/>
</dbReference>
<dbReference type="EMBL" id="CP034464">
    <property type="protein sequence ID" value="AZP10824.1"/>
    <property type="molecule type" value="Genomic_DNA"/>
</dbReference>
<dbReference type="SUPFAM" id="SSF46785">
    <property type="entry name" value="Winged helix' DNA-binding domain"/>
    <property type="match status" value="1"/>
</dbReference>
<dbReference type="InterPro" id="IPR039422">
    <property type="entry name" value="MarR/SlyA-like"/>
</dbReference>
<dbReference type="Proteomes" id="UP000275663">
    <property type="component" value="Chromosome"/>
</dbReference>
<reference evidence="3 4" key="1">
    <citation type="journal article" date="2011" name="Int. J. Syst. Evol. Microbiol.">
        <title>Description of Undibacterium oligocarboniphilum sp. nov., isolated from purified water, and Undibacterium pigrum strain CCUG 49012 as the type strain of Undibacterium parvum sp. nov., and emended descriptions of the genus Undibacterium and the species Undibacterium pigrum.</title>
        <authorList>
            <person name="Eder W."/>
            <person name="Wanner G."/>
            <person name="Ludwig W."/>
            <person name="Busse H.J."/>
            <person name="Ziemke-Kageler F."/>
            <person name="Lang E."/>
        </authorList>
    </citation>
    <scope>NUCLEOTIDE SEQUENCE [LARGE SCALE GENOMIC DNA]</scope>
    <source>
        <strain evidence="3 4">DSM 23061</strain>
    </source>
</reference>
<dbReference type="PANTHER" id="PTHR33164:SF89">
    <property type="entry name" value="MARR FAMILY REGULATORY PROTEIN"/>
    <property type="match status" value="1"/>
</dbReference>
<accession>A0A3Q9BN79</accession>
<dbReference type="PANTHER" id="PTHR33164">
    <property type="entry name" value="TRANSCRIPTIONAL REGULATOR, MARR FAMILY"/>
    <property type="match status" value="1"/>
</dbReference>
<dbReference type="AlphaFoldDB" id="A0A3Q9BN79"/>
<dbReference type="InterPro" id="IPR000835">
    <property type="entry name" value="HTH_MarR-typ"/>
</dbReference>
<organism evidence="3 4">
    <name type="scientific">Undibacterium parvum</name>
    <dbReference type="NCBI Taxonomy" id="401471"/>
    <lineage>
        <taxon>Bacteria</taxon>
        <taxon>Pseudomonadati</taxon>
        <taxon>Pseudomonadota</taxon>
        <taxon>Betaproteobacteria</taxon>
        <taxon>Burkholderiales</taxon>
        <taxon>Oxalobacteraceae</taxon>
        <taxon>Undibacterium</taxon>
    </lineage>
</organism>
<feature type="domain" description="HTH marR-type" evidence="2">
    <location>
        <begin position="26"/>
        <end position="159"/>
    </location>
</feature>
<dbReference type="SMART" id="SM00347">
    <property type="entry name" value="HTH_MARR"/>
    <property type="match status" value="1"/>
</dbReference>
<evidence type="ECO:0000259" key="2">
    <source>
        <dbReference type="PROSITE" id="PS50995"/>
    </source>
</evidence>
<sequence length="231" mass="24974">MNSPSPSPSPSPSQSPSPWDTTPAISVRIVSAISRIANVLRSGAWQFATAEGLNPTQVDILQILLSRDAGVRLSWIAQQLGVTAASASDSVASLVAKKLVEKGRASDDGRAIAIYLTAEGRLLAKKINSAMSFAFDAVNELPQTSQQAMFEALLAYIGKLQQSERFPEIRACVTCQHFAANKHKNELAPHHCNLVNAPLPHMLLRLDCEEHAPAEPATATLNWKKLEKMSL</sequence>
<evidence type="ECO:0000256" key="1">
    <source>
        <dbReference type="SAM" id="MobiDB-lite"/>
    </source>
</evidence>
<dbReference type="Gene3D" id="1.10.10.10">
    <property type="entry name" value="Winged helix-like DNA-binding domain superfamily/Winged helix DNA-binding domain"/>
    <property type="match status" value="1"/>
</dbReference>
<dbReference type="RefSeq" id="WP_126126223.1">
    <property type="nucleotide sequence ID" value="NZ_CP034464.1"/>
</dbReference>
<gene>
    <name evidence="3" type="ORF">EJN92_01540</name>
</gene>
<feature type="region of interest" description="Disordered" evidence="1">
    <location>
        <begin position="1"/>
        <end position="20"/>
    </location>
</feature>
<dbReference type="GO" id="GO:0003700">
    <property type="term" value="F:DNA-binding transcription factor activity"/>
    <property type="evidence" value="ECO:0007669"/>
    <property type="project" value="InterPro"/>
</dbReference>
<dbReference type="KEGG" id="upv:EJN92_01540"/>